<keyword evidence="2" id="KW-1133">Transmembrane helix</keyword>
<keyword evidence="3" id="KW-0732">Signal</keyword>
<dbReference type="Proteomes" id="UP001345691">
    <property type="component" value="Unassembled WGS sequence"/>
</dbReference>
<gene>
    <name evidence="4" type="ORF">LTR69_004108</name>
</gene>
<feature type="signal peptide" evidence="3">
    <location>
        <begin position="1"/>
        <end position="18"/>
    </location>
</feature>
<reference evidence="4 5" key="1">
    <citation type="submission" date="2023-08" db="EMBL/GenBank/DDBJ databases">
        <title>Black Yeasts Isolated from many extreme environments.</title>
        <authorList>
            <person name="Coleine C."/>
            <person name="Stajich J.E."/>
            <person name="Selbmann L."/>
        </authorList>
    </citation>
    <scope>NUCLEOTIDE SEQUENCE [LARGE SCALE GENOMIC DNA]</scope>
    <source>
        <strain evidence="4 5">CCFEE 6328</strain>
    </source>
</reference>
<name>A0ABR0JFA7_9EURO</name>
<keyword evidence="2" id="KW-0472">Membrane</keyword>
<evidence type="ECO:0000313" key="4">
    <source>
        <dbReference type="EMBL" id="KAK5063402.1"/>
    </source>
</evidence>
<sequence>MLPSTLSTLIIFIACALAQNESYYAANKRAGSAIIPCGTGTYSACCQIGDLCLSDGACWNPTHNVTYLYGCTDPNYADSTCPWKCGSDLDNAPYVGLDYCSNTTQNEWSCTHPPSNSDSIQPFPAQQCLDDSIIAFAGPSSLQPILSLPTDIGGSTEWFSQVNPTSYILEPSYTPTTTSIQVTASVPVSVQLVYTSTASVTTASSGQTTPISSGTAAPASTESGLSTSAKIGIGIGVGAGALGLIALAGAALLIMRRHRSSNGTLSSAVEKAEVQRPGSSADIKASPLGPPGELSGSDVNRHTQLRYSAGYGDASKVSCWESPAPEYSATQKQVLQDEPHEME</sequence>
<evidence type="ECO:0000256" key="2">
    <source>
        <dbReference type="SAM" id="Phobius"/>
    </source>
</evidence>
<dbReference type="EMBL" id="JAVRRF010000007">
    <property type="protein sequence ID" value="KAK5063402.1"/>
    <property type="molecule type" value="Genomic_DNA"/>
</dbReference>
<evidence type="ECO:0000256" key="1">
    <source>
        <dbReference type="SAM" id="MobiDB-lite"/>
    </source>
</evidence>
<feature type="transmembrane region" description="Helical" evidence="2">
    <location>
        <begin position="231"/>
        <end position="254"/>
    </location>
</feature>
<proteinExistence type="predicted"/>
<evidence type="ECO:0008006" key="6">
    <source>
        <dbReference type="Google" id="ProtNLM"/>
    </source>
</evidence>
<feature type="region of interest" description="Disordered" evidence="1">
    <location>
        <begin position="203"/>
        <end position="223"/>
    </location>
</feature>
<evidence type="ECO:0000313" key="5">
    <source>
        <dbReference type="Proteomes" id="UP001345691"/>
    </source>
</evidence>
<protein>
    <recommendedName>
        <fullName evidence="6">Mid2 domain-containing protein</fullName>
    </recommendedName>
</protein>
<feature type="compositionally biased region" description="Polar residues" evidence="1">
    <location>
        <begin position="210"/>
        <end position="223"/>
    </location>
</feature>
<keyword evidence="5" id="KW-1185">Reference proteome</keyword>
<accession>A0ABR0JFA7</accession>
<organism evidence="4 5">
    <name type="scientific">Exophiala sideris</name>
    <dbReference type="NCBI Taxonomy" id="1016849"/>
    <lineage>
        <taxon>Eukaryota</taxon>
        <taxon>Fungi</taxon>
        <taxon>Dikarya</taxon>
        <taxon>Ascomycota</taxon>
        <taxon>Pezizomycotina</taxon>
        <taxon>Eurotiomycetes</taxon>
        <taxon>Chaetothyriomycetidae</taxon>
        <taxon>Chaetothyriales</taxon>
        <taxon>Herpotrichiellaceae</taxon>
        <taxon>Exophiala</taxon>
    </lineage>
</organism>
<comment type="caution">
    <text evidence="4">The sequence shown here is derived from an EMBL/GenBank/DDBJ whole genome shotgun (WGS) entry which is preliminary data.</text>
</comment>
<feature type="region of interest" description="Disordered" evidence="1">
    <location>
        <begin position="263"/>
        <end position="301"/>
    </location>
</feature>
<evidence type="ECO:0000256" key="3">
    <source>
        <dbReference type="SAM" id="SignalP"/>
    </source>
</evidence>
<keyword evidence="2" id="KW-0812">Transmembrane</keyword>
<feature type="chain" id="PRO_5047521169" description="Mid2 domain-containing protein" evidence="3">
    <location>
        <begin position="19"/>
        <end position="343"/>
    </location>
</feature>